<evidence type="ECO:0000256" key="1">
    <source>
        <dbReference type="SAM" id="SignalP"/>
    </source>
</evidence>
<evidence type="ECO:0000313" key="3">
    <source>
        <dbReference type="Proteomes" id="UP001595075"/>
    </source>
</evidence>
<accession>A0ABR4CES8</accession>
<evidence type="ECO:0000313" key="2">
    <source>
        <dbReference type="EMBL" id="KAL2067654.1"/>
    </source>
</evidence>
<sequence>MMKLFILFSLLTIVLAFPDLSSVKIWLASLQQPILDIIDNPRRTSTIPQFIVRAQHPWILANQRKLEVLPNAEAFLCLGPTDPKADKNAAQTADLQIPSDLFQNLSIITHQYDDSRLGWPDALERLTEIIRCPRALTEVKNLEVNVHVRRREYDGLLGKAIEGHEPPEKVMSLFGDVLEAMTRLETLIWEIGREDAPFLEQSFRARNLSLPSVTFLQPGILSHYMIGMCPNLETLENGGGYDWNGWTGDGPDWRMLFIESAASAPKLKRFAMQGKYEGWSLEYAAGVAKSVPQIESIGLRGAIRRRDPSENNNMLKSIVETFASLQNLSHIEIPWHGGLGLGFDGGAWCGNAYDGPRGEAYGREVAIQGAETTEKAAAILMTALPQLTSFSIGDDRPNVTRAENGSVIITWPWTGRMRDWVFEIWPPNPEFETIEYGRMRDQYGGSPATEDEIKLGHF</sequence>
<protein>
    <submittedName>
        <fullName evidence="2">Uncharacterized protein</fullName>
    </submittedName>
</protein>
<gene>
    <name evidence="2" type="ORF">VTL71DRAFT_15750</name>
</gene>
<comment type="caution">
    <text evidence="2">The sequence shown here is derived from an EMBL/GenBank/DDBJ whole genome shotgun (WGS) entry which is preliminary data.</text>
</comment>
<dbReference type="Proteomes" id="UP001595075">
    <property type="component" value="Unassembled WGS sequence"/>
</dbReference>
<reference evidence="2 3" key="1">
    <citation type="journal article" date="2024" name="Commun. Biol.">
        <title>Comparative genomic analysis of thermophilic fungi reveals convergent evolutionary adaptations and gene losses.</title>
        <authorList>
            <person name="Steindorff A.S."/>
            <person name="Aguilar-Pontes M.V."/>
            <person name="Robinson A.J."/>
            <person name="Andreopoulos B."/>
            <person name="LaButti K."/>
            <person name="Kuo A."/>
            <person name="Mondo S."/>
            <person name="Riley R."/>
            <person name="Otillar R."/>
            <person name="Haridas S."/>
            <person name="Lipzen A."/>
            <person name="Grimwood J."/>
            <person name="Schmutz J."/>
            <person name="Clum A."/>
            <person name="Reid I.D."/>
            <person name="Moisan M.C."/>
            <person name="Butler G."/>
            <person name="Nguyen T.T.M."/>
            <person name="Dewar K."/>
            <person name="Conant G."/>
            <person name="Drula E."/>
            <person name="Henrissat B."/>
            <person name="Hansel C."/>
            <person name="Singer S."/>
            <person name="Hutchinson M.I."/>
            <person name="de Vries R.P."/>
            <person name="Natvig D.O."/>
            <person name="Powell A.J."/>
            <person name="Tsang A."/>
            <person name="Grigoriev I.V."/>
        </authorList>
    </citation>
    <scope>NUCLEOTIDE SEQUENCE [LARGE SCALE GENOMIC DNA]</scope>
    <source>
        <strain evidence="2 3">CBS 494.80</strain>
    </source>
</reference>
<dbReference type="EMBL" id="JAZHXI010000009">
    <property type="protein sequence ID" value="KAL2067654.1"/>
    <property type="molecule type" value="Genomic_DNA"/>
</dbReference>
<feature type="signal peptide" evidence="1">
    <location>
        <begin position="1"/>
        <end position="16"/>
    </location>
</feature>
<organism evidence="2 3">
    <name type="scientific">Oculimacula yallundae</name>
    <dbReference type="NCBI Taxonomy" id="86028"/>
    <lineage>
        <taxon>Eukaryota</taxon>
        <taxon>Fungi</taxon>
        <taxon>Dikarya</taxon>
        <taxon>Ascomycota</taxon>
        <taxon>Pezizomycotina</taxon>
        <taxon>Leotiomycetes</taxon>
        <taxon>Helotiales</taxon>
        <taxon>Ploettnerulaceae</taxon>
        <taxon>Oculimacula</taxon>
    </lineage>
</organism>
<keyword evidence="3" id="KW-1185">Reference proteome</keyword>
<proteinExistence type="predicted"/>
<feature type="non-terminal residue" evidence="2">
    <location>
        <position position="458"/>
    </location>
</feature>
<feature type="chain" id="PRO_5045522737" evidence="1">
    <location>
        <begin position="17"/>
        <end position="458"/>
    </location>
</feature>
<name>A0ABR4CES8_9HELO</name>
<keyword evidence="1" id="KW-0732">Signal</keyword>